<feature type="domain" description="Beta-galactosidase 1-like first all-beta" evidence="8">
    <location>
        <begin position="393"/>
        <end position="495"/>
    </location>
</feature>
<sequence>MARGAWAGPAVEAVPDGRPHRFGFGPRRFELDGKPFRIRSGEMHPARIPREYWRHRIRMAKAMGLNTIALYVMWNHHEREPGVFDWQSDNRDMAAFIRLCQAEGLWVYLRPGPYVCAEWTNGGLPAYLLRDPDIRLRTKDDPSFMAATLRYIRQLAGFVKPLMVENGGPVLMIQVENEYSMFGDDVDYLRALAEMWRVHGIQGPFAVSDGLKDLKRRKAYLPGAALGLDGADVGDLEAGPRFAGESPVWVGEGYPGWLTHWGESEFASRHYVDTLRSVIRAGYSFNLYVVHGGTNFGLTAGTNAEDDGSQFQPAITSYDYAAPIDERGRASGAYKALRDAITQEAAVKAPAPPDDMPAGHFAPFTPTPKASLWDALGAARRLPLPGPNEVLFGQDQGLVVYRKRVDATGTLHLGGARDYAVVYADGREVGHVSRLAHPALSSSPDVAIPHAGTVEVLVDTFGHINFGPRLGDHKGLVGPVAFNGELMRDVEAFPLPLDGPWLESAPALQGTPTRGGVIFEGTLTLDRPGDVYLDMGAWNKGYLWVNGKLLGRYWHIGPQERLYCPGVWLKAGANTVRVLDLHRTDGAPITCAERMHDGMA</sequence>
<evidence type="ECO:0000256" key="5">
    <source>
        <dbReference type="RuleBase" id="RU000675"/>
    </source>
</evidence>
<dbReference type="PATRIC" id="fig|345309.4.peg.3935"/>
<dbReference type="Gene3D" id="2.60.120.260">
    <property type="entry name" value="Galactose-binding domain-like"/>
    <property type="match status" value="2"/>
</dbReference>
<keyword evidence="11" id="KW-1185">Reference proteome</keyword>
<dbReference type="EMBL" id="JZRB01000073">
    <property type="protein sequence ID" value="KJV25365.1"/>
    <property type="molecule type" value="Genomic_DNA"/>
</dbReference>
<keyword evidence="3 5" id="KW-0326">Glycosidase</keyword>
<name>A0A0F3K273_9GAMM</name>
<dbReference type="EC" id="3.2.1.23" evidence="5"/>
<comment type="similarity">
    <text evidence="1 6">Belongs to the glycosyl hydrolase 35 family.</text>
</comment>
<dbReference type="PIRSF" id="PIRSF006336">
    <property type="entry name" value="B-gal"/>
    <property type="match status" value="1"/>
</dbReference>
<dbReference type="Pfam" id="PF01301">
    <property type="entry name" value="Glyco_hydro_35"/>
    <property type="match status" value="1"/>
</dbReference>
<keyword evidence="2 5" id="KW-0378">Hydrolase</keyword>
<evidence type="ECO:0000256" key="2">
    <source>
        <dbReference type="ARBA" id="ARBA00022801"/>
    </source>
</evidence>
<dbReference type="SUPFAM" id="SSF49785">
    <property type="entry name" value="Galactose-binding domain-like"/>
    <property type="match status" value="1"/>
</dbReference>
<organism evidence="10 11">
    <name type="scientific">Luteibacter yeojuensis</name>
    <dbReference type="NCBI Taxonomy" id="345309"/>
    <lineage>
        <taxon>Bacteria</taxon>
        <taxon>Pseudomonadati</taxon>
        <taxon>Pseudomonadota</taxon>
        <taxon>Gammaproteobacteria</taxon>
        <taxon>Lysobacterales</taxon>
        <taxon>Rhodanobacteraceae</taxon>
        <taxon>Luteibacter</taxon>
    </lineage>
</organism>
<evidence type="ECO:0000256" key="1">
    <source>
        <dbReference type="ARBA" id="ARBA00009809"/>
    </source>
</evidence>
<dbReference type="InterPro" id="IPR017853">
    <property type="entry name" value="GH"/>
</dbReference>
<feature type="domain" description="Glycoside hydrolase 35 catalytic" evidence="7">
    <location>
        <begin position="29"/>
        <end position="342"/>
    </location>
</feature>
<dbReference type="PRINTS" id="PR00742">
    <property type="entry name" value="GLHYDRLASE35"/>
</dbReference>
<dbReference type="InterPro" id="IPR019801">
    <property type="entry name" value="Glyco_hydro_35_CS"/>
</dbReference>
<gene>
    <name evidence="10" type="ORF">VI08_19705</name>
</gene>
<evidence type="ECO:0000259" key="8">
    <source>
        <dbReference type="Pfam" id="PF21317"/>
    </source>
</evidence>
<protein>
    <recommendedName>
        <fullName evidence="5">Beta-galactosidase</fullName>
        <ecNumber evidence="5">3.2.1.23</ecNumber>
    </recommendedName>
</protein>
<dbReference type="GO" id="GO:0004565">
    <property type="term" value="F:beta-galactosidase activity"/>
    <property type="evidence" value="ECO:0007669"/>
    <property type="project" value="UniProtKB-EC"/>
</dbReference>
<evidence type="ECO:0000256" key="3">
    <source>
        <dbReference type="ARBA" id="ARBA00023295"/>
    </source>
</evidence>
<dbReference type="Pfam" id="PF21317">
    <property type="entry name" value="BetaGal_ABD_1"/>
    <property type="match status" value="1"/>
</dbReference>
<dbReference type="InterPro" id="IPR008979">
    <property type="entry name" value="Galactose-bd-like_sf"/>
</dbReference>
<comment type="caution">
    <text evidence="10">The sequence shown here is derived from an EMBL/GenBank/DDBJ whole genome shotgun (WGS) entry which is preliminary data.</text>
</comment>
<dbReference type="SUPFAM" id="SSF51445">
    <property type="entry name" value="(Trans)glycosidases"/>
    <property type="match status" value="1"/>
</dbReference>
<dbReference type="InterPro" id="IPR031330">
    <property type="entry name" value="Gly_Hdrlase_35_cat"/>
</dbReference>
<comment type="catalytic activity">
    <reaction evidence="5">
        <text>Hydrolysis of terminal non-reducing beta-D-galactose residues in beta-D-galactosides.</text>
        <dbReference type="EC" id="3.2.1.23"/>
    </reaction>
</comment>
<dbReference type="GO" id="GO:0005975">
    <property type="term" value="P:carbohydrate metabolic process"/>
    <property type="evidence" value="ECO:0007669"/>
    <property type="project" value="InterPro"/>
</dbReference>
<dbReference type="AlphaFoldDB" id="A0A0F3K273"/>
<dbReference type="InterPro" id="IPR048913">
    <property type="entry name" value="BetaGal_gal-bd"/>
</dbReference>
<dbReference type="PROSITE" id="PS01182">
    <property type="entry name" value="GLYCOSYL_HYDROL_F35"/>
    <property type="match status" value="1"/>
</dbReference>
<feature type="active site" description="Proton donor" evidence="4">
    <location>
        <position position="178"/>
    </location>
</feature>
<evidence type="ECO:0000259" key="7">
    <source>
        <dbReference type="Pfam" id="PF01301"/>
    </source>
</evidence>
<proteinExistence type="inferred from homology"/>
<evidence type="ECO:0000256" key="6">
    <source>
        <dbReference type="RuleBase" id="RU003679"/>
    </source>
</evidence>
<dbReference type="Proteomes" id="UP000033651">
    <property type="component" value="Unassembled WGS sequence"/>
</dbReference>
<dbReference type="InterPro" id="IPR048912">
    <property type="entry name" value="BetaGal1-like_ABD1"/>
</dbReference>
<feature type="active site" description="Nucleophile" evidence="4">
    <location>
        <position position="252"/>
    </location>
</feature>
<dbReference type="InterPro" id="IPR001944">
    <property type="entry name" value="Glycoside_Hdrlase_35"/>
</dbReference>
<dbReference type="PANTHER" id="PTHR23421">
    <property type="entry name" value="BETA-GALACTOSIDASE RELATED"/>
    <property type="match status" value="1"/>
</dbReference>
<dbReference type="Pfam" id="PF21467">
    <property type="entry name" value="BetaGal_gal-bd"/>
    <property type="match status" value="1"/>
</dbReference>
<evidence type="ECO:0000313" key="10">
    <source>
        <dbReference type="EMBL" id="KJV25365.1"/>
    </source>
</evidence>
<feature type="domain" description="Beta-galactosidase galactose-binding" evidence="9">
    <location>
        <begin position="519"/>
        <end position="574"/>
    </location>
</feature>
<dbReference type="InterPro" id="IPR026283">
    <property type="entry name" value="B-gal_1-like"/>
</dbReference>
<evidence type="ECO:0000259" key="9">
    <source>
        <dbReference type="Pfam" id="PF21467"/>
    </source>
</evidence>
<evidence type="ECO:0000256" key="4">
    <source>
        <dbReference type="PIRSR" id="PIRSR006336-1"/>
    </source>
</evidence>
<accession>A0A0F3K273</accession>
<reference evidence="10 11" key="1">
    <citation type="submission" date="2015-03" db="EMBL/GenBank/DDBJ databases">
        <title>Draft genome sequence of Luteibacter yeojuensis strain SU11.</title>
        <authorList>
            <person name="Sulaiman J."/>
            <person name="Priya K."/>
            <person name="Chan K.-G."/>
        </authorList>
    </citation>
    <scope>NUCLEOTIDE SEQUENCE [LARGE SCALE GENOMIC DNA]</scope>
    <source>
        <strain evidence="10 11">SU11</strain>
    </source>
</reference>
<dbReference type="Gene3D" id="3.20.20.80">
    <property type="entry name" value="Glycosidases"/>
    <property type="match status" value="1"/>
</dbReference>
<evidence type="ECO:0000313" key="11">
    <source>
        <dbReference type="Proteomes" id="UP000033651"/>
    </source>
</evidence>